<dbReference type="InterPro" id="IPR012341">
    <property type="entry name" value="6hp_glycosidase-like_sf"/>
</dbReference>
<feature type="domain" description="Cellulase Ig-like" evidence="10">
    <location>
        <begin position="38"/>
        <end position="114"/>
    </location>
</feature>
<dbReference type="InterPro" id="IPR008928">
    <property type="entry name" value="6-hairpin_glycosidase_sf"/>
</dbReference>
<evidence type="ECO:0000256" key="7">
    <source>
        <dbReference type="PROSITE-ProRule" id="PRU10060"/>
    </source>
</evidence>
<evidence type="ECO:0000256" key="2">
    <source>
        <dbReference type="ARBA" id="ARBA00022801"/>
    </source>
</evidence>
<evidence type="ECO:0000256" key="6">
    <source>
        <dbReference type="PROSITE-ProRule" id="PRU10059"/>
    </source>
</evidence>
<reference evidence="11 12" key="1">
    <citation type="journal article" date="2022" name="IScience">
        <title>An ultrasensitive nanofiber-based assay for enzymatic hydrolysis and deep-sea microbial degradation of cellulose.</title>
        <authorList>
            <person name="Tsudome M."/>
            <person name="Tachioka M."/>
            <person name="Miyazaki M."/>
            <person name="Uchimura K."/>
            <person name="Tsuda M."/>
            <person name="Takaki Y."/>
            <person name="Deguchi S."/>
        </authorList>
    </citation>
    <scope>NUCLEOTIDE SEQUENCE [LARGE SCALE GENOMIC DNA]</scope>
    <source>
        <strain evidence="11 12">GE09</strain>
    </source>
</reference>
<feature type="active site" evidence="7">
    <location>
        <position position="553"/>
    </location>
</feature>
<feature type="active site" evidence="6">
    <location>
        <position position="504"/>
    </location>
</feature>
<dbReference type="CDD" id="cd02850">
    <property type="entry name" value="E_set_Cellulase_N"/>
    <property type="match status" value="1"/>
</dbReference>
<dbReference type="InterPro" id="IPR033126">
    <property type="entry name" value="Glyco_hydro_9_Asp/Glu_AS"/>
</dbReference>
<evidence type="ECO:0000259" key="10">
    <source>
        <dbReference type="Pfam" id="PF02927"/>
    </source>
</evidence>
<evidence type="ECO:0000313" key="11">
    <source>
        <dbReference type="EMBL" id="BCD99495.1"/>
    </source>
</evidence>
<dbReference type="InterPro" id="IPR014756">
    <property type="entry name" value="Ig_E-set"/>
</dbReference>
<evidence type="ECO:0000256" key="1">
    <source>
        <dbReference type="ARBA" id="ARBA00007072"/>
    </source>
</evidence>
<dbReference type="Gene3D" id="1.50.10.10">
    <property type="match status" value="1"/>
</dbReference>
<evidence type="ECO:0000259" key="9">
    <source>
        <dbReference type="Pfam" id="PF00759"/>
    </source>
</evidence>
<keyword evidence="3 6" id="KW-0119">Carbohydrate metabolism</keyword>
<evidence type="ECO:0000256" key="8">
    <source>
        <dbReference type="RuleBase" id="RU361166"/>
    </source>
</evidence>
<dbReference type="GO" id="GO:0008810">
    <property type="term" value="F:cellulase activity"/>
    <property type="evidence" value="ECO:0007669"/>
    <property type="project" value="UniProtKB-EC"/>
</dbReference>
<proteinExistence type="inferred from homology"/>
<evidence type="ECO:0000313" key="12">
    <source>
        <dbReference type="Proteomes" id="UP001320119"/>
    </source>
</evidence>
<dbReference type="AlphaFoldDB" id="A0AAN2BLY1"/>
<evidence type="ECO:0000256" key="3">
    <source>
        <dbReference type="ARBA" id="ARBA00023277"/>
    </source>
</evidence>
<dbReference type="InterPro" id="IPR018221">
    <property type="entry name" value="Glyco_hydro_9_His_AS"/>
</dbReference>
<dbReference type="Pfam" id="PF00759">
    <property type="entry name" value="Glyco_hydro_9"/>
    <property type="match status" value="1"/>
</dbReference>
<keyword evidence="4 6" id="KW-0326">Glycosidase</keyword>
<dbReference type="EC" id="3.2.1.4" evidence="8"/>
<feature type="signal peptide" evidence="8">
    <location>
        <begin position="1"/>
        <end position="24"/>
    </location>
</feature>
<feature type="active site" evidence="7">
    <location>
        <position position="562"/>
    </location>
</feature>
<dbReference type="InterPro" id="IPR013783">
    <property type="entry name" value="Ig-like_fold"/>
</dbReference>
<keyword evidence="5 6" id="KW-0624">Polysaccharide degradation</keyword>
<name>A0AAN2BLY1_9GAMM</name>
<dbReference type="PROSITE" id="PS00698">
    <property type="entry name" value="GH9_3"/>
    <property type="match status" value="1"/>
</dbReference>
<evidence type="ECO:0000256" key="4">
    <source>
        <dbReference type="ARBA" id="ARBA00023295"/>
    </source>
</evidence>
<dbReference type="RefSeq" id="WP_236984763.1">
    <property type="nucleotide sequence ID" value="NZ_AP023086.1"/>
</dbReference>
<dbReference type="PANTHER" id="PTHR22298">
    <property type="entry name" value="ENDO-1,4-BETA-GLUCANASE"/>
    <property type="match status" value="1"/>
</dbReference>
<dbReference type="Pfam" id="PF02927">
    <property type="entry name" value="CelD_N"/>
    <property type="match status" value="1"/>
</dbReference>
<protein>
    <recommendedName>
        <fullName evidence="8">Endoglucanase</fullName>
        <ecNumber evidence="8">3.2.1.4</ecNumber>
    </recommendedName>
</protein>
<dbReference type="InterPro" id="IPR004197">
    <property type="entry name" value="Cellulase_Ig-like"/>
</dbReference>
<dbReference type="KEGG" id="marq:MARGE09_P3697"/>
<organism evidence="11 12">
    <name type="scientific">Marinagarivorans cellulosilyticus</name>
    <dbReference type="NCBI Taxonomy" id="2721545"/>
    <lineage>
        <taxon>Bacteria</taxon>
        <taxon>Pseudomonadati</taxon>
        <taxon>Pseudomonadota</taxon>
        <taxon>Gammaproteobacteria</taxon>
        <taxon>Cellvibrionales</taxon>
        <taxon>Cellvibrionaceae</taxon>
        <taxon>Marinagarivorans</taxon>
    </lineage>
</organism>
<dbReference type="EMBL" id="AP023086">
    <property type="protein sequence ID" value="BCD99495.1"/>
    <property type="molecule type" value="Genomic_DNA"/>
</dbReference>
<gene>
    <name evidence="11" type="ORF">MARGE09_P3697</name>
</gene>
<sequence>MRLKPLAVMMATAALSTTILPAHAADTASIDKNTAVGILANQVGFLPTQFKAAVVPNVATKEFKLTDSSSGKIVYNGVLSEPKVWTEAQETVKIADFSGFNYPGEYQLTVDGVNAPFDVSIQANIYQDALAGAIKSYYFNRNSLALEERHAGVFERPASHPDTIVYVEAAAATQERPEGTIISSPKGWFDAGDYGKYIVNSNITTYTLLRALENNPELFAQLELNIPESGDALPDLLNEILWNLDWMETMQDTDGGLYHKLTAKRFEDLAMPHEEYKPRFVVQKTTAATLGFAAVFARASRIAANYSQQLPGRAKRYEQAALKAWAWAKQNPKTTYVQPEGFQTGMYGSKPENLNDEWAWAAAEMFQLTGKKKYLKSFEQPEKVRAPEWGGVELLALISLAENPKTPKKLKLSISEQLKTTADAWIAQTQQSGYGVPLFGADFRWGSNGFAANKAMALFDINRISPNPDYIKSAHALIDYLFGRNPNNVSYLTGYGERAVKAPHHRISAADGVEAPVPGMLVGGPHSGYQDQAECERYNAPYDPSIPAKAYKDHWCSYATNEIAINWNAGLVYILAEMSR</sequence>
<evidence type="ECO:0000256" key="5">
    <source>
        <dbReference type="ARBA" id="ARBA00023326"/>
    </source>
</evidence>
<keyword evidence="2 6" id="KW-0378">Hydrolase</keyword>
<feature type="domain" description="Glycoside hydrolase family 9" evidence="9">
    <location>
        <begin position="126"/>
        <end position="575"/>
    </location>
</feature>
<comment type="catalytic activity">
    <reaction evidence="8">
        <text>Endohydrolysis of (1-&gt;4)-beta-D-glucosidic linkages in cellulose, lichenin and cereal beta-D-glucans.</text>
        <dbReference type="EC" id="3.2.1.4"/>
    </reaction>
</comment>
<keyword evidence="8" id="KW-0136">Cellulose degradation</keyword>
<accession>A0AAN2BLY1</accession>
<dbReference type="SUPFAM" id="SSF81296">
    <property type="entry name" value="E set domains"/>
    <property type="match status" value="1"/>
</dbReference>
<dbReference type="SUPFAM" id="SSF48208">
    <property type="entry name" value="Six-hairpin glycosidases"/>
    <property type="match status" value="1"/>
</dbReference>
<dbReference type="GO" id="GO:0030245">
    <property type="term" value="P:cellulose catabolic process"/>
    <property type="evidence" value="ECO:0007669"/>
    <property type="project" value="UniProtKB-KW"/>
</dbReference>
<feature type="chain" id="PRO_5042671091" description="Endoglucanase" evidence="8">
    <location>
        <begin position="25"/>
        <end position="580"/>
    </location>
</feature>
<comment type="similarity">
    <text evidence="1 6 8">Belongs to the glycosyl hydrolase 9 (cellulase E) family.</text>
</comment>
<keyword evidence="8" id="KW-0732">Signal</keyword>
<dbReference type="PROSITE" id="PS00592">
    <property type="entry name" value="GH9_2"/>
    <property type="match status" value="1"/>
</dbReference>
<dbReference type="Gene3D" id="2.60.40.10">
    <property type="entry name" value="Immunoglobulins"/>
    <property type="match status" value="1"/>
</dbReference>
<keyword evidence="12" id="KW-1185">Reference proteome</keyword>
<dbReference type="InterPro" id="IPR001701">
    <property type="entry name" value="Glyco_hydro_9"/>
</dbReference>
<dbReference type="Proteomes" id="UP001320119">
    <property type="component" value="Chromosome"/>
</dbReference>